<evidence type="ECO:0000256" key="1">
    <source>
        <dbReference type="SAM" id="MobiDB-lite"/>
    </source>
</evidence>
<feature type="compositionally biased region" description="Basic and acidic residues" evidence="1">
    <location>
        <begin position="26"/>
        <end position="38"/>
    </location>
</feature>
<dbReference type="OrthoDB" id="2442771at2759"/>
<proteinExistence type="predicted"/>
<dbReference type="EMBL" id="PQFF01000622">
    <property type="protein sequence ID" value="RHZ43759.1"/>
    <property type="molecule type" value="Genomic_DNA"/>
</dbReference>
<accession>A0A397G112</accession>
<protein>
    <submittedName>
        <fullName evidence="2">Uncharacterized protein</fullName>
    </submittedName>
</protein>
<keyword evidence="3" id="KW-1185">Reference proteome</keyword>
<evidence type="ECO:0000313" key="2">
    <source>
        <dbReference type="EMBL" id="RHZ43759.1"/>
    </source>
</evidence>
<feature type="region of interest" description="Disordered" evidence="1">
    <location>
        <begin position="1"/>
        <end position="78"/>
    </location>
</feature>
<name>A0A397G112_9GLOM</name>
<gene>
    <name evidence="2" type="ORF">Glove_856g6</name>
</gene>
<dbReference type="Proteomes" id="UP000266861">
    <property type="component" value="Unassembled WGS sequence"/>
</dbReference>
<comment type="caution">
    <text evidence="2">The sequence shown here is derived from an EMBL/GenBank/DDBJ whole genome shotgun (WGS) entry which is preliminary data.</text>
</comment>
<evidence type="ECO:0000313" key="3">
    <source>
        <dbReference type="Proteomes" id="UP000266861"/>
    </source>
</evidence>
<organism evidence="2 3">
    <name type="scientific">Diversispora epigaea</name>
    <dbReference type="NCBI Taxonomy" id="1348612"/>
    <lineage>
        <taxon>Eukaryota</taxon>
        <taxon>Fungi</taxon>
        <taxon>Fungi incertae sedis</taxon>
        <taxon>Mucoromycota</taxon>
        <taxon>Glomeromycotina</taxon>
        <taxon>Glomeromycetes</taxon>
        <taxon>Diversisporales</taxon>
        <taxon>Diversisporaceae</taxon>
        <taxon>Diversispora</taxon>
    </lineage>
</organism>
<dbReference type="AlphaFoldDB" id="A0A397G112"/>
<reference evidence="2 3" key="1">
    <citation type="submission" date="2018-08" db="EMBL/GenBank/DDBJ databases">
        <title>Genome and evolution of the arbuscular mycorrhizal fungus Diversispora epigaea (formerly Glomus versiforme) and its bacterial endosymbionts.</title>
        <authorList>
            <person name="Sun X."/>
            <person name="Fei Z."/>
            <person name="Harrison M."/>
        </authorList>
    </citation>
    <scope>NUCLEOTIDE SEQUENCE [LARGE SCALE GENOMIC DNA]</scope>
    <source>
        <strain evidence="2 3">IT104</strain>
    </source>
</reference>
<sequence length="131" mass="14275">MRRRHRNRTPPPTYEVSSIPKFPAEGTRDNVNDARGDLGHNTNDAGGNSGHNVDDAGGNCHNINDTGEDLGQNADDVDGNLDNSTYNFSSDLTNITSAFNIFASQNDSDISMVWPMQVVVRSADKFIHHGC</sequence>